<reference evidence="2" key="1">
    <citation type="journal article" date="2023" name="Mol. Phylogenet. Evol.">
        <title>Genome-scale phylogeny and comparative genomics of the fungal order Sordariales.</title>
        <authorList>
            <person name="Hensen N."/>
            <person name="Bonometti L."/>
            <person name="Westerberg I."/>
            <person name="Brannstrom I.O."/>
            <person name="Guillou S."/>
            <person name="Cros-Aarteil S."/>
            <person name="Calhoun S."/>
            <person name="Haridas S."/>
            <person name="Kuo A."/>
            <person name="Mondo S."/>
            <person name="Pangilinan J."/>
            <person name="Riley R."/>
            <person name="LaButti K."/>
            <person name="Andreopoulos B."/>
            <person name="Lipzen A."/>
            <person name="Chen C."/>
            <person name="Yan M."/>
            <person name="Daum C."/>
            <person name="Ng V."/>
            <person name="Clum A."/>
            <person name="Steindorff A."/>
            <person name="Ohm R.A."/>
            <person name="Martin F."/>
            <person name="Silar P."/>
            <person name="Natvig D.O."/>
            <person name="Lalanne C."/>
            <person name="Gautier V."/>
            <person name="Ament-Velasquez S.L."/>
            <person name="Kruys A."/>
            <person name="Hutchinson M.I."/>
            <person name="Powell A.J."/>
            <person name="Barry K."/>
            <person name="Miller A.N."/>
            <person name="Grigoriev I.V."/>
            <person name="Debuchy R."/>
            <person name="Gladieux P."/>
            <person name="Hiltunen Thoren M."/>
            <person name="Johannesson H."/>
        </authorList>
    </citation>
    <scope>NUCLEOTIDE SEQUENCE</scope>
    <source>
        <strain evidence="2">PSN243</strain>
    </source>
</reference>
<dbReference type="EMBL" id="MU865921">
    <property type="protein sequence ID" value="KAK4453296.1"/>
    <property type="molecule type" value="Genomic_DNA"/>
</dbReference>
<reference evidence="2" key="2">
    <citation type="submission" date="2023-05" db="EMBL/GenBank/DDBJ databases">
        <authorList>
            <consortium name="Lawrence Berkeley National Laboratory"/>
            <person name="Steindorff A."/>
            <person name="Hensen N."/>
            <person name="Bonometti L."/>
            <person name="Westerberg I."/>
            <person name="Brannstrom I.O."/>
            <person name="Guillou S."/>
            <person name="Cros-Aarteil S."/>
            <person name="Calhoun S."/>
            <person name="Haridas S."/>
            <person name="Kuo A."/>
            <person name="Mondo S."/>
            <person name="Pangilinan J."/>
            <person name="Riley R."/>
            <person name="Labutti K."/>
            <person name="Andreopoulos B."/>
            <person name="Lipzen A."/>
            <person name="Chen C."/>
            <person name="Yanf M."/>
            <person name="Daum C."/>
            <person name="Ng V."/>
            <person name="Clum A."/>
            <person name="Ohm R."/>
            <person name="Martin F."/>
            <person name="Silar P."/>
            <person name="Natvig D."/>
            <person name="Lalanne C."/>
            <person name="Gautier V."/>
            <person name="Ament-Velasquez S.L."/>
            <person name="Kruys A."/>
            <person name="Hutchinson M.I."/>
            <person name="Powell A.J."/>
            <person name="Barry K."/>
            <person name="Miller A.N."/>
            <person name="Grigoriev I.V."/>
            <person name="Debuchy R."/>
            <person name="Gladieux P."/>
            <person name="Thoren M.H."/>
            <person name="Johannesson H."/>
        </authorList>
    </citation>
    <scope>NUCLEOTIDE SEQUENCE</scope>
    <source>
        <strain evidence="2">PSN243</strain>
    </source>
</reference>
<dbReference type="Proteomes" id="UP001321760">
    <property type="component" value="Unassembled WGS sequence"/>
</dbReference>
<evidence type="ECO:0000256" key="1">
    <source>
        <dbReference type="SAM" id="MobiDB-lite"/>
    </source>
</evidence>
<gene>
    <name evidence="2" type="ORF">QBC34DRAFT_422475</name>
</gene>
<dbReference type="Pfam" id="PF05032">
    <property type="entry name" value="Spo12"/>
    <property type="match status" value="1"/>
</dbReference>
<feature type="compositionally biased region" description="Polar residues" evidence="1">
    <location>
        <begin position="11"/>
        <end position="20"/>
    </location>
</feature>
<evidence type="ECO:0000313" key="3">
    <source>
        <dbReference type="Proteomes" id="UP001321760"/>
    </source>
</evidence>
<feature type="region of interest" description="Disordered" evidence="1">
    <location>
        <begin position="1"/>
        <end position="29"/>
    </location>
</feature>
<keyword evidence="3" id="KW-1185">Reference proteome</keyword>
<feature type="region of interest" description="Disordered" evidence="1">
    <location>
        <begin position="91"/>
        <end position="111"/>
    </location>
</feature>
<organism evidence="2 3">
    <name type="scientific">Podospora aff. communis PSN243</name>
    <dbReference type="NCBI Taxonomy" id="3040156"/>
    <lineage>
        <taxon>Eukaryota</taxon>
        <taxon>Fungi</taxon>
        <taxon>Dikarya</taxon>
        <taxon>Ascomycota</taxon>
        <taxon>Pezizomycotina</taxon>
        <taxon>Sordariomycetes</taxon>
        <taxon>Sordariomycetidae</taxon>
        <taxon>Sordariales</taxon>
        <taxon>Podosporaceae</taxon>
        <taxon>Podospora</taxon>
    </lineage>
</organism>
<evidence type="ECO:0000313" key="2">
    <source>
        <dbReference type="EMBL" id="KAK4453296.1"/>
    </source>
</evidence>
<name>A0AAV9GXV3_9PEZI</name>
<proteinExistence type="predicted"/>
<dbReference type="AlphaFoldDB" id="A0AAV9GXV3"/>
<dbReference type="InterPro" id="IPR007727">
    <property type="entry name" value="Spo12"/>
</dbReference>
<comment type="caution">
    <text evidence="2">The sequence shown here is derived from an EMBL/GenBank/DDBJ whole genome shotgun (WGS) entry which is preliminary data.</text>
</comment>
<accession>A0AAV9GXV3</accession>
<feature type="compositionally biased region" description="Low complexity" evidence="1">
    <location>
        <begin position="101"/>
        <end position="111"/>
    </location>
</feature>
<sequence length="111" mass="11665">MSGNVLAAKDVNTSLSSAAPESNGKADVKSMEYHRQVLQSKMEHGETKQYISPSDNIMSPCTAKLSALRNKQVGKVKPKSLFAQASAKKLEGDGGIFGSQSKSAPAAPKAD</sequence>
<protein>
    <submittedName>
        <fullName evidence="2">Spo12-like protein</fullName>
    </submittedName>
</protein>